<evidence type="ECO:0000313" key="1">
    <source>
        <dbReference type="EMBL" id="KAF6756533.1"/>
    </source>
</evidence>
<evidence type="ECO:0000313" key="2">
    <source>
        <dbReference type="Proteomes" id="UP000521943"/>
    </source>
</evidence>
<protein>
    <submittedName>
        <fullName evidence="1">Uncharacterized protein</fullName>
    </submittedName>
</protein>
<gene>
    <name evidence="1" type="ORF">DFP72DRAFT_846421</name>
</gene>
<keyword evidence="2" id="KW-1185">Reference proteome</keyword>
<dbReference type="Proteomes" id="UP000521943">
    <property type="component" value="Unassembled WGS sequence"/>
</dbReference>
<sequence>MTLINDSDMTVTDAVSDITGTGPISDITGTGPINDTIVSNLICDIMQIMTSQAQTWSGPIANCSDRTNLNRTFIYGVTIEPFQGQCRINPVHVNKFLAKATKEDSGLRMMELANAIVLALSHASFDPASVTKDSAAAKPISWLPGADGLSAIRYAGNHRTAALKKHHDKGVKAYTQATTALDHALKANQLKKVTMLQGILRELDARSHHFSWLARIYDLEGIKDDPEHVSIEMHLSNTTIKTLPENEKDALDQILGFMADIEEDDTYLHAV</sequence>
<comment type="caution">
    <text evidence="1">The sequence shown here is derived from an EMBL/GenBank/DDBJ whole genome shotgun (WGS) entry which is preliminary data.</text>
</comment>
<name>A0A8H6I336_9AGAR</name>
<proteinExistence type="predicted"/>
<organism evidence="1 2">
    <name type="scientific">Ephemerocybe angulata</name>
    <dbReference type="NCBI Taxonomy" id="980116"/>
    <lineage>
        <taxon>Eukaryota</taxon>
        <taxon>Fungi</taxon>
        <taxon>Dikarya</taxon>
        <taxon>Basidiomycota</taxon>
        <taxon>Agaricomycotina</taxon>
        <taxon>Agaricomycetes</taxon>
        <taxon>Agaricomycetidae</taxon>
        <taxon>Agaricales</taxon>
        <taxon>Agaricineae</taxon>
        <taxon>Psathyrellaceae</taxon>
        <taxon>Ephemerocybe</taxon>
    </lineage>
</organism>
<reference evidence="1 2" key="1">
    <citation type="submission" date="2020-07" db="EMBL/GenBank/DDBJ databases">
        <title>Comparative genomics of pyrophilous fungi reveals a link between fire events and developmental genes.</title>
        <authorList>
            <consortium name="DOE Joint Genome Institute"/>
            <person name="Steindorff A.S."/>
            <person name="Carver A."/>
            <person name="Calhoun S."/>
            <person name="Stillman K."/>
            <person name="Liu H."/>
            <person name="Lipzen A."/>
            <person name="Pangilinan J."/>
            <person name="Labutti K."/>
            <person name="Bruns T.D."/>
            <person name="Grigoriev I.V."/>
        </authorList>
    </citation>
    <scope>NUCLEOTIDE SEQUENCE [LARGE SCALE GENOMIC DNA]</scope>
    <source>
        <strain evidence="1 2">CBS 144469</strain>
    </source>
</reference>
<dbReference type="EMBL" id="JACGCI010000025">
    <property type="protein sequence ID" value="KAF6756533.1"/>
    <property type="molecule type" value="Genomic_DNA"/>
</dbReference>
<dbReference type="OrthoDB" id="3053855at2759"/>
<accession>A0A8H6I336</accession>
<dbReference type="AlphaFoldDB" id="A0A8H6I336"/>